<evidence type="ECO:0000259" key="4">
    <source>
        <dbReference type="Pfam" id="PF06925"/>
    </source>
</evidence>
<organism evidence="5 6">
    <name type="scientific">Amycolatopsis balhimycina DSM 5908</name>
    <dbReference type="NCBI Taxonomy" id="1081091"/>
    <lineage>
        <taxon>Bacteria</taxon>
        <taxon>Bacillati</taxon>
        <taxon>Actinomycetota</taxon>
        <taxon>Actinomycetes</taxon>
        <taxon>Pseudonocardiales</taxon>
        <taxon>Pseudonocardiaceae</taxon>
        <taxon>Amycolatopsis</taxon>
    </lineage>
</organism>
<proteinExistence type="inferred from homology"/>
<dbReference type="AlphaFoldDB" id="A0A428WI19"/>
<protein>
    <recommendedName>
        <fullName evidence="4">Diacylglycerol glucosyltransferase N-terminal domain-containing protein</fullName>
    </recommendedName>
</protein>
<dbReference type="GO" id="GO:0016020">
    <property type="term" value="C:membrane"/>
    <property type="evidence" value="ECO:0007669"/>
    <property type="project" value="GOC"/>
</dbReference>
<dbReference type="Proteomes" id="UP000286716">
    <property type="component" value="Unassembled WGS sequence"/>
</dbReference>
<dbReference type="RefSeq" id="WP_084642172.1">
    <property type="nucleotide sequence ID" value="NZ_QHHU01000028.1"/>
</dbReference>
<dbReference type="Pfam" id="PF13692">
    <property type="entry name" value="Glyco_trans_1_4"/>
    <property type="match status" value="1"/>
</dbReference>
<sequence length="348" mass="36346">MTRIVIVSARVGAGHDGAAYALAERLVHHDVEVLDFLDLLPRSLGRRLCGLYHRQLEVAPRSWDWTLRALGTAGPAWLAARAATLACDRLRAVLGDGPDLAISTYPLATHALGALRARGALTAPLAVYLTDPSVHRLCVSGIADLHLAPNQNAATQALVWGARQVDVAAPLVRARFGPATTAERARARQQFGLPPTGRLALAVAGSWGVGQLAETACDVAASGVAVPVVVCGRNTALRDQLLAAGHPHVFGWVEDMPRLMHAVDVVVQNAGGLTTSEALAAGLPVVTYRCLPGHGRANADVLDRIGVVPWIRSAADLASTLAADRPTAVAAVPAGDPVPLLEKLLDVA</sequence>
<dbReference type="EMBL" id="QHHU01000028">
    <property type="protein sequence ID" value="RSM42735.1"/>
    <property type="molecule type" value="Genomic_DNA"/>
</dbReference>
<evidence type="ECO:0000256" key="2">
    <source>
        <dbReference type="ARBA" id="ARBA00022676"/>
    </source>
</evidence>
<keyword evidence="3" id="KW-0808">Transferase</keyword>
<keyword evidence="6" id="KW-1185">Reference proteome</keyword>
<dbReference type="SUPFAM" id="SSF53756">
    <property type="entry name" value="UDP-Glycosyltransferase/glycogen phosphorylase"/>
    <property type="match status" value="1"/>
</dbReference>
<reference evidence="5 6" key="1">
    <citation type="submission" date="2018-05" db="EMBL/GenBank/DDBJ databases">
        <title>Evolution of GPA BGCs.</title>
        <authorList>
            <person name="Waglechner N."/>
            <person name="Wright G.D."/>
        </authorList>
    </citation>
    <scope>NUCLEOTIDE SEQUENCE [LARGE SCALE GENOMIC DNA]</scope>
    <source>
        <strain evidence="5 6">DSM 5908</strain>
    </source>
</reference>
<evidence type="ECO:0000313" key="5">
    <source>
        <dbReference type="EMBL" id="RSM42735.1"/>
    </source>
</evidence>
<dbReference type="InterPro" id="IPR009695">
    <property type="entry name" value="Diacylglyc_glucosyltr_N"/>
</dbReference>
<comment type="caution">
    <text evidence="5">The sequence shown here is derived from an EMBL/GenBank/DDBJ whole genome shotgun (WGS) entry which is preliminary data.</text>
</comment>
<dbReference type="GO" id="GO:0016758">
    <property type="term" value="F:hexosyltransferase activity"/>
    <property type="evidence" value="ECO:0007669"/>
    <property type="project" value="InterPro"/>
</dbReference>
<dbReference type="GO" id="GO:0009247">
    <property type="term" value="P:glycolipid biosynthetic process"/>
    <property type="evidence" value="ECO:0007669"/>
    <property type="project" value="InterPro"/>
</dbReference>
<name>A0A428WI19_AMYBA</name>
<dbReference type="Gene3D" id="3.40.50.2000">
    <property type="entry name" value="Glycogen Phosphorylase B"/>
    <property type="match status" value="1"/>
</dbReference>
<feature type="domain" description="Diacylglycerol glucosyltransferase N-terminal" evidence="4">
    <location>
        <begin position="20"/>
        <end position="164"/>
    </location>
</feature>
<dbReference type="PANTHER" id="PTHR43025:SF3">
    <property type="entry name" value="MONOGALACTOSYLDIACYLGLYCEROL SYNTHASE 1, CHLOROPLASTIC"/>
    <property type="match status" value="1"/>
</dbReference>
<evidence type="ECO:0000256" key="1">
    <source>
        <dbReference type="ARBA" id="ARBA00006962"/>
    </source>
</evidence>
<dbReference type="PANTHER" id="PTHR43025">
    <property type="entry name" value="MONOGALACTOSYLDIACYLGLYCEROL SYNTHASE"/>
    <property type="match status" value="1"/>
</dbReference>
<evidence type="ECO:0000256" key="3">
    <source>
        <dbReference type="ARBA" id="ARBA00022679"/>
    </source>
</evidence>
<dbReference type="Pfam" id="PF06925">
    <property type="entry name" value="MGDG_synth"/>
    <property type="match status" value="1"/>
</dbReference>
<evidence type="ECO:0000313" key="6">
    <source>
        <dbReference type="Proteomes" id="UP000286716"/>
    </source>
</evidence>
<comment type="similarity">
    <text evidence="1">Belongs to the glycosyltransferase 28 family.</text>
</comment>
<accession>A0A428WI19</accession>
<gene>
    <name evidence="5" type="ORF">DMA12_20670</name>
</gene>
<dbReference type="OrthoDB" id="9810950at2"/>
<dbReference type="InterPro" id="IPR050519">
    <property type="entry name" value="Glycosyltransf_28_UgtP"/>
</dbReference>
<keyword evidence="2" id="KW-0328">Glycosyltransferase</keyword>